<evidence type="ECO:0000313" key="1">
    <source>
        <dbReference type="EMBL" id="PAU45300.1"/>
    </source>
</evidence>
<dbReference type="Proteomes" id="UP000218944">
    <property type="component" value="Unassembled WGS sequence"/>
</dbReference>
<name>A0A2A2D1T4_9ACTN</name>
<accession>A0A2A2D1T4</accession>
<reference evidence="1 2" key="1">
    <citation type="submission" date="2017-08" db="EMBL/GenBank/DDBJ databases">
        <title>Genome sequence of Streptomyces albireticuli NRRL B-1670.</title>
        <authorList>
            <person name="Graham D.E."/>
            <person name="Mahan K.M."/>
            <person name="Klingeman D.M."/>
            <person name="Hettich R.L."/>
            <person name="Parry R.J."/>
            <person name="Spain J.C."/>
        </authorList>
    </citation>
    <scope>NUCLEOTIDE SEQUENCE [LARGE SCALE GENOMIC DNA]</scope>
    <source>
        <strain evidence="1 2">NRRL B-1670</strain>
    </source>
</reference>
<keyword evidence="2" id="KW-1185">Reference proteome</keyword>
<dbReference type="EMBL" id="NSJV01000569">
    <property type="protein sequence ID" value="PAU45300.1"/>
    <property type="molecule type" value="Genomic_DNA"/>
</dbReference>
<gene>
    <name evidence="1" type="ORF">CK936_30265</name>
</gene>
<dbReference type="AlphaFoldDB" id="A0A2A2D1T4"/>
<proteinExistence type="predicted"/>
<sequence>MCRCGGSVTVLPAPAGCTIRYQAPDRAVRTAVVIGFRVCTGCRDGCALFLDFYGDVTCGSGATVHCLGEDERATASRLRAV</sequence>
<organism evidence="1 2">
    <name type="scientific">Streptomyces albireticuli</name>
    <dbReference type="NCBI Taxonomy" id="1940"/>
    <lineage>
        <taxon>Bacteria</taxon>
        <taxon>Bacillati</taxon>
        <taxon>Actinomycetota</taxon>
        <taxon>Actinomycetes</taxon>
        <taxon>Kitasatosporales</taxon>
        <taxon>Streptomycetaceae</taxon>
        <taxon>Streptomyces</taxon>
    </lineage>
</organism>
<evidence type="ECO:0000313" key="2">
    <source>
        <dbReference type="Proteomes" id="UP000218944"/>
    </source>
</evidence>
<protein>
    <submittedName>
        <fullName evidence="1">Uncharacterized protein</fullName>
    </submittedName>
</protein>
<comment type="caution">
    <text evidence="1">The sequence shown here is derived from an EMBL/GenBank/DDBJ whole genome shotgun (WGS) entry which is preliminary data.</text>
</comment>